<sequence>MKKMIKINIVAVLMGFLALVGCSDFEEINIDPKAASVEQVQIEYIINTSITGAQQNPHVAERAFILYWKIAARQWRGNGSLATGGYSDGWSNDYYNSLSDWLKASYLAVNIADEKLEQGTDLPYTGNLKQVARIWRVYLLSEFADTFGPMPLDGYSGVNPNFSDLKSVYYFMLQELKEAAGEINLSDDAKVPEDLSKYDKAYGFDLLKWKKYANSMRMRLAMRLSEVDAQKAKTEFEEAVSGDIMLADDEVFKVKEEGGWSDLTAVMSREWNSQPLSATLNNLYIGLGGVMSADVLEDDLHASIKPANYMGVKYEDHLTSMTNDPSTGFWYDGLHEKMDPRAYKSFIVPGDFDNPNFSFYPSWTNDARTVKRNLVDDEGNVVVEIDATYTWNAAPLGDWGDKASRNKVATYTGTNPRLSQKFRQENDGRIFFAPWETYFLIAEASVRGWSVPISGKEAYEKGIESSFKYWEVEEHLGSYLASEEYNRVGTSVSWEHTTEPTSPVTMDYIDGYTQTPGTVEFNYPKNYLYKNGTVSNDLLTKIITQKYIAQNPWLPLEAWSDHRRLGLPFFENPAVDKPLINLPTLNASNFMTSQVSFFPQRIKYPSALENSNPEGYQQAVGFLGGDDAVLTPLWWAQKE</sequence>
<organism evidence="1 2">
    <name type="scientific">Saccharicrinis carchari</name>
    <dbReference type="NCBI Taxonomy" id="1168039"/>
    <lineage>
        <taxon>Bacteria</taxon>
        <taxon>Pseudomonadati</taxon>
        <taxon>Bacteroidota</taxon>
        <taxon>Bacteroidia</taxon>
        <taxon>Marinilabiliales</taxon>
        <taxon>Marinilabiliaceae</taxon>
        <taxon>Saccharicrinis</taxon>
    </lineage>
</organism>
<dbReference type="InterPro" id="IPR024302">
    <property type="entry name" value="SusD-like"/>
</dbReference>
<dbReference type="AlphaFoldDB" id="A0A521CYP2"/>
<name>A0A521CYP2_SACCC</name>
<dbReference type="EMBL" id="FXTB01000004">
    <property type="protein sequence ID" value="SMO64545.1"/>
    <property type="molecule type" value="Genomic_DNA"/>
</dbReference>
<dbReference type="Pfam" id="PF12741">
    <property type="entry name" value="SusD-like"/>
    <property type="match status" value="2"/>
</dbReference>
<evidence type="ECO:0000313" key="2">
    <source>
        <dbReference type="Proteomes" id="UP000319040"/>
    </source>
</evidence>
<dbReference type="SUPFAM" id="SSF48452">
    <property type="entry name" value="TPR-like"/>
    <property type="match status" value="1"/>
</dbReference>
<keyword evidence="2" id="KW-1185">Reference proteome</keyword>
<accession>A0A521CYP2</accession>
<dbReference type="InterPro" id="IPR011990">
    <property type="entry name" value="TPR-like_helical_dom_sf"/>
</dbReference>
<reference evidence="1 2" key="1">
    <citation type="submission" date="2017-05" db="EMBL/GenBank/DDBJ databases">
        <authorList>
            <person name="Varghese N."/>
            <person name="Submissions S."/>
        </authorList>
    </citation>
    <scope>NUCLEOTIDE SEQUENCE [LARGE SCALE GENOMIC DNA]</scope>
    <source>
        <strain evidence="1 2">DSM 27040</strain>
    </source>
</reference>
<dbReference type="Gene3D" id="1.25.40.390">
    <property type="match status" value="2"/>
</dbReference>
<evidence type="ECO:0000313" key="1">
    <source>
        <dbReference type="EMBL" id="SMO64545.1"/>
    </source>
</evidence>
<dbReference type="PROSITE" id="PS51257">
    <property type="entry name" value="PROKAR_LIPOPROTEIN"/>
    <property type="match status" value="1"/>
</dbReference>
<gene>
    <name evidence="1" type="ORF">SAMN06265379_10450</name>
</gene>
<protein>
    <submittedName>
        <fullName evidence="1">Starch-binding associating with outer membrane</fullName>
    </submittedName>
</protein>
<dbReference type="Proteomes" id="UP000319040">
    <property type="component" value="Unassembled WGS sequence"/>
</dbReference>
<proteinExistence type="predicted"/>